<dbReference type="KEGG" id="fsc:FSU_0381"/>
<dbReference type="STRING" id="59374.FSU_0381"/>
<keyword evidence="4" id="KW-1185">Reference proteome</keyword>
<evidence type="ECO:0000313" key="2">
    <source>
        <dbReference type="EMBL" id="ADL25495.1"/>
    </source>
</evidence>
<reference evidence="1 4" key="1">
    <citation type="submission" date="2009-10" db="EMBL/GenBank/DDBJ databases">
        <title>Complete sequence of Fibrobacter succinogenes subsp. succinogenes S85.</title>
        <authorList>
            <consortium name="US DOE Joint Genome Institute"/>
            <person name="Lucas S."/>
            <person name="Copeland A."/>
            <person name="Lapidus A."/>
            <person name="Glavina del Rio T."/>
            <person name="Tice H."/>
            <person name="Bruce D."/>
            <person name="Goodwin L."/>
            <person name="Pitluck S."/>
            <person name="Chertkov O."/>
            <person name="Detter J.C."/>
            <person name="Han C."/>
            <person name="Tapia R."/>
            <person name="Larimer F."/>
            <person name="Land M."/>
            <person name="Hauser L."/>
            <person name="Kyrpides N."/>
            <person name="Mikhailova N."/>
            <person name="Weimer P.J."/>
            <person name="Stevenson D.M."/>
            <person name="Boyum J."/>
            <person name="Brumm P.I."/>
            <person name="Mead D."/>
        </authorList>
    </citation>
    <scope>NUCLEOTIDE SEQUENCE [LARGE SCALE GENOMIC DNA]</scope>
    <source>
        <strain evidence="4">ATCC 19169 / S85</strain>
        <strain evidence="1">S85</strain>
    </source>
</reference>
<dbReference type="Proteomes" id="UP000000517">
    <property type="component" value="Chromosome"/>
</dbReference>
<dbReference type="HOGENOM" id="CLU_692128_0_0_0"/>
<dbReference type="EMBL" id="CP002158">
    <property type="protein sequence ID" value="ADL25495.1"/>
    <property type="molecule type" value="Genomic_DNA"/>
</dbReference>
<evidence type="ECO:0000313" key="3">
    <source>
        <dbReference type="Proteomes" id="UP000000517"/>
    </source>
</evidence>
<name>C9RQE3_FIBSS</name>
<reference evidence="2" key="3">
    <citation type="submission" date="2010-08" db="EMBL/GenBank/DDBJ databases">
        <authorList>
            <person name="Durkin A.S."/>
            <person name="Nelson K.E."/>
            <person name="Morrison M."/>
            <person name="Forsberg C.W."/>
            <person name="Wilson D.B."/>
            <person name="Russell J.B."/>
            <person name="Cann I.K.O."/>
            <person name="Mackie R.I."/>
            <person name="White B.A."/>
        </authorList>
    </citation>
    <scope>NUCLEOTIDE SEQUENCE</scope>
    <source>
        <strain evidence="2">S85</strain>
    </source>
</reference>
<evidence type="ECO:0000313" key="4">
    <source>
        <dbReference type="Proteomes" id="UP000001497"/>
    </source>
</evidence>
<reference evidence="3" key="2">
    <citation type="submission" date="2010-08" db="EMBL/GenBank/DDBJ databases">
        <title>Complete sequence of Fibrobacter succinogenes subsp. succinogenes S85.</title>
        <authorList>
            <person name="Durkin A.S."/>
            <person name="Nelson K.E."/>
            <person name="Morrison M."/>
            <person name="Forsberg C.W."/>
            <person name="Wilson D.B."/>
            <person name="Russell J.B."/>
            <person name="Cann I.K.O."/>
            <person name="Mackie R.I."/>
            <person name="White B.A."/>
        </authorList>
    </citation>
    <scope>NUCLEOTIDE SEQUENCE [LARGE SCALE GENOMIC DNA]</scope>
    <source>
        <strain evidence="3">ATCC 19169 / S85</strain>
    </source>
</reference>
<evidence type="ECO:0000313" key="1">
    <source>
        <dbReference type="EMBL" id="ACX76690.1"/>
    </source>
</evidence>
<dbReference type="EMBL" id="CP001792">
    <property type="protein sequence ID" value="ACX76690.1"/>
    <property type="molecule type" value="Genomic_DNA"/>
</dbReference>
<gene>
    <name evidence="1" type="ordered locus">Fisuc_3110</name>
    <name evidence="2" type="ordered locus">FSU_0381</name>
</gene>
<dbReference type="KEGG" id="fsu:Fisuc_3110"/>
<organism evidence="2 3">
    <name type="scientific">Fibrobacter succinogenes (strain ATCC 19169 / S85)</name>
    <dbReference type="NCBI Taxonomy" id="59374"/>
    <lineage>
        <taxon>Bacteria</taxon>
        <taxon>Pseudomonadati</taxon>
        <taxon>Fibrobacterota</taxon>
        <taxon>Fibrobacteria</taxon>
        <taxon>Fibrobacterales</taxon>
        <taxon>Fibrobacteraceae</taxon>
        <taxon>Fibrobacter</taxon>
    </lineage>
</organism>
<dbReference type="OrthoDB" id="9815456at2"/>
<dbReference type="Proteomes" id="UP000001497">
    <property type="component" value="Chromosome"/>
</dbReference>
<dbReference type="AlphaFoldDB" id="C9RQE3"/>
<accession>C9RQE3</accession>
<dbReference type="RefSeq" id="WP_014545208.1">
    <property type="nucleotide sequence ID" value="NC_013410.1"/>
</dbReference>
<sequence>MLHRFLLIVILLSVVVLGRPSSASDVPFDSVMYLFVQNPDTNTSKKLNYVETSANVEIVSNYKDSLEKERDMAVFYRNTIEHILEHSSKDDRMESLKKVVEEAEIFDQNASVYHVFYANDKLVIKYFLKDFEFLSQVDSVKPLLKKHIKGDLHSAVYLKLKREIETGEMEESLREIPDESDRAFIYIVLNSMFRYKEDVSSMIENYKYQLTDEKQLYFLVNRFWHKENYDSKKYFAFSWGGAVIKSFGRLSDKIGLSPGMYLGIDFVRKDFLYEWFMDINGCQNKELDSLQFYDMRWDFNFGYTFLKKDHLNLFGYVSAGLGMNGLSARGKDSNDKANNDLPIQFSPAFGAGVMVDLFFTEKKHIHHGLRFRTGVRSLFSGDVLKTSGVRLYASLEWTFREYTKKPIDFDYSFRESGVK</sequence>
<proteinExistence type="predicted"/>
<protein>
    <submittedName>
        <fullName evidence="2">p2 protein</fullName>
    </submittedName>
</protein>